<reference evidence="2" key="1">
    <citation type="submission" date="2025-08" db="UniProtKB">
        <authorList>
            <consortium name="Ensembl"/>
        </authorList>
    </citation>
    <scope>IDENTIFICATION</scope>
</reference>
<sequence length="86" mass="9852">MFHGFPPGTFQEVAISFTPREWSLLDPRQKALFCEVMLENYENVTFLGRESLIVWLVICSLVIIKEVTSRPIPTLHCCGCGLPLRR</sequence>
<dbReference type="InterPro" id="IPR001909">
    <property type="entry name" value="KRAB"/>
</dbReference>
<accession>A0A8D0B483</accession>
<name>A0A8D0B483_SALMN</name>
<dbReference type="PANTHER" id="PTHR23232">
    <property type="entry name" value="KRAB DOMAIN C2H2 ZINC FINGER"/>
    <property type="match status" value="1"/>
</dbReference>
<evidence type="ECO:0000259" key="1">
    <source>
        <dbReference type="PROSITE" id="PS50805"/>
    </source>
</evidence>
<dbReference type="Ensembl" id="ENSSMRT00000002804.1">
    <property type="protein sequence ID" value="ENSSMRP00000002350.1"/>
    <property type="gene ID" value="ENSSMRG00000002012.1"/>
</dbReference>
<organism evidence="2 3">
    <name type="scientific">Salvator merianae</name>
    <name type="common">Argentine black and white tegu</name>
    <name type="synonym">Tupinambis merianae</name>
    <dbReference type="NCBI Taxonomy" id="96440"/>
    <lineage>
        <taxon>Eukaryota</taxon>
        <taxon>Metazoa</taxon>
        <taxon>Chordata</taxon>
        <taxon>Craniata</taxon>
        <taxon>Vertebrata</taxon>
        <taxon>Euteleostomi</taxon>
        <taxon>Lepidosauria</taxon>
        <taxon>Squamata</taxon>
        <taxon>Bifurcata</taxon>
        <taxon>Unidentata</taxon>
        <taxon>Episquamata</taxon>
        <taxon>Laterata</taxon>
        <taxon>Teiioidea</taxon>
        <taxon>Teiidae</taxon>
        <taxon>Salvator</taxon>
    </lineage>
</organism>
<dbReference type="PROSITE" id="PS50805">
    <property type="entry name" value="KRAB"/>
    <property type="match status" value="1"/>
</dbReference>
<dbReference type="InterPro" id="IPR050169">
    <property type="entry name" value="Krueppel_C2H2_ZnF"/>
</dbReference>
<proteinExistence type="predicted"/>
<dbReference type="Proteomes" id="UP000694421">
    <property type="component" value="Unplaced"/>
</dbReference>
<dbReference type="CDD" id="cd07765">
    <property type="entry name" value="KRAB_A-box"/>
    <property type="match status" value="1"/>
</dbReference>
<dbReference type="PANTHER" id="PTHR23232:SF142">
    <property type="entry name" value="GASTRULA ZINC FINGER PROTEIN XLCGF57.1-LIKE-RELATED"/>
    <property type="match status" value="1"/>
</dbReference>
<protein>
    <recommendedName>
        <fullName evidence="1">KRAB domain-containing protein</fullName>
    </recommendedName>
</protein>
<feature type="domain" description="KRAB" evidence="1">
    <location>
        <begin position="8"/>
        <end position="86"/>
    </location>
</feature>
<dbReference type="GO" id="GO:0006355">
    <property type="term" value="P:regulation of DNA-templated transcription"/>
    <property type="evidence" value="ECO:0007669"/>
    <property type="project" value="InterPro"/>
</dbReference>
<dbReference type="Pfam" id="PF01352">
    <property type="entry name" value="KRAB"/>
    <property type="match status" value="1"/>
</dbReference>
<keyword evidence="3" id="KW-1185">Reference proteome</keyword>
<reference evidence="2" key="2">
    <citation type="submission" date="2025-09" db="UniProtKB">
        <authorList>
            <consortium name="Ensembl"/>
        </authorList>
    </citation>
    <scope>IDENTIFICATION</scope>
</reference>
<dbReference type="AlphaFoldDB" id="A0A8D0B483"/>
<dbReference type="InterPro" id="IPR036051">
    <property type="entry name" value="KRAB_dom_sf"/>
</dbReference>
<dbReference type="GeneTree" id="ENSGT00960000189363"/>
<dbReference type="SMART" id="SM00349">
    <property type="entry name" value="KRAB"/>
    <property type="match status" value="1"/>
</dbReference>
<dbReference type="SUPFAM" id="SSF109640">
    <property type="entry name" value="KRAB domain (Kruppel-associated box)"/>
    <property type="match status" value="1"/>
</dbReference>
<evidence type="ECO:0000313" key="3">
    <source>
        <dbReference type="Proteomes" id="UP000694421"/>
    </source>
</evidence>
<dbReference type="Gene3D" id="6.10.140.140">
    <property type="match status" value="1"/>
</dbReference>
<evidence type="ECO:0000313" key="2">
    <source>
        <dbReference type="Ensembl" id="ENSSMRP00000002350.1"/>
    </source>
</evidence>